<gene>
    <name evidence="1" type="ORF">PISMIDRAFT_84191</name>
</gene>
<dbReference type="EMBL" id="KN833805">
    <property type="protein sequence ID" value="KIK18459.1"/>
    <property type="molecule type" value="Genomic_DNA"/>
</dbReference>
<feature type="non-terminal residue" evidence="1">
    <location>
        <position position="66"/>
    </location>
</feature>
<dbReference type="OrthoDB" id="2142724at2759"/>
<dbReference type="InterPro" id="IPR036397">
    <property type="entry name" value="RNaseH_sf"/>
</dbReference>
<reference evidence="2" key="2">
    <citation type="submission" date="2015-01" db="EMBL/GenBank/DDBJ databases">
        <title>Evolutionary Origins and Diversification of the Mycorrhizal Mutualists.</title>
        <authorList>
            <consortium name="DOE Joint Genome Institute"/>
            <consortium name="Mycorrhizal Genomics Consortium"/>
            <person name="Kohler A."/>
            <person name="Kuo A."/>
            <person name="Nagy L.G."/>
            <person name="Floudas D."/>
            <person name="Copeland A."/>
            <person name="Barry K.W."/>
            <person name="Cichocki N."/>
            <person name="Veneault-Fourrey C."/>
            <person name="LaButti K."/>
            <person name="Lindquist E.A."/>
            <person name="Lipzen A."/>
            <person name="Lundell T."/>
            <person name="Morin E."/>
            <person name="Murat C."/>
            <person name="Riley R."/>
            <person name="Ohm R."/>
            <person name="Sun H."/>
            <person name="Tunlid A."/>
            <person name="Henrissat B."/>
            <person name="Grigoriev I.V."/>
            <person name="Hibbett D.S."/>
            <person name="Martin F."/>
        </authorList>
    </citation>
    <scope>NUCLEOTIDE SEQUENCE [LARGE SCALE GENOMIC DNA]</scope>
    <source>
        <strain evidence="2">441</strain>
    </source>
</reference>
<protein>
    <recommendedName>
        <fullName evidence="3">Tc1-like transposase DDE domain-containing protein</fullName>
    </recommendedName>
</protein>
<reference evidence="1 2" key="1">
    <citation type="submission" date="2014-04" db="EMBL/GenBank/DDBJ databases">
        <authorList>
            <consortium name="DOE Joint Genome Institute"/>
            <person name="Kuo A."/>
            <person name="Kohler A."/>
            <person name="Costa M.D."/>
            <person name="Nagy L.G."/>
            <person name="Floudas D."/>
            <person name="Copeland A."/>
            <person name="Barry K.W."/>
            <person name="Cichocki N."/>
            <person name="Veneault-Fourrey C."/>
            <person name="LaButti K."/>
            <person name="Lindquist E.A."/>
            <person name="Lipzen A."/>
            <person name="Lundell T."/>
            <person name="Morin E."/>
            <person name="Murat C."/>
            <person name="Sun H."/>
            <person name="Tunlid A."/>
            <person name="Henrissat B."/>
            <person name="Grigoriev I.V."/>
            <person name="Hibbett D.S."/>
            <person name="Martin F."/>
            <person name="Nordberg H.P."/>
            <person name="Cantor M.N."/>
            <person name="Hua S.X."/>
        </authorList>
    </citation>
    <scope>NUCLEOTIDE SEQUENCE [LARGE SCALE GENOMIC DNA]</scope>
    <source>
        <strain evidence="1 2">441</strain>
    </source>
</reference>
<sequence length="66" mass="7619">YSIIPTIMLDGIIAYDIMQGPVNMERFLKFLKEQVMPFTNPYPGPRSVLVMDNCRIHHGEDIHCLV</sequence>
<evidence type="ECO:0000313" key="2">
    <source>
        <dbReference type="Proteomes" id="UP000054018"/>
    </source>
</evidence>
<evidence type="ECO:0000313" key="1">
    <source>
        <dbReference type="EMBL" id="KIK18459.1"/>
    </source>
</evidence>
<dbReference type="HOGENOM" id="CLU_188058_1_0_1"/>
<feature type="non-terminal residue" evidence="1">
    <location>
        <position position="1"/>
    </location>
</feature>
<dbReference type="Gene3D" id="3.30.420.10">
    <property type="entry name" value="Ribonuclease H-like superfamily/Ribonuclease H"/>
    <property type="match status" value="1"/>
</dbReference>
<evidence type="ECO:0008006" key="3">
    <source>
        <dbReference type="Google" id="ProtNLM"/>
    </source>
</evidence>
<dbReference type="AlphaFoldDB" id="A0A0C9YX42"/>
<accession>A0A0C9YX42</accession>
<keyword evidence="2" id="KW-1185">Reference proteome</keyword>
<proteinExistence type="predicted"/>
<dbReference type="Proteomes" id="UP000054018">
    <property type="component" value="Unassembled WGS sequence"/>
</dbReference>
<dbReference type="GO" id="GO:0003676">
    <property type="term" value="F:nucleic acid binding"/>
    <property type="evidence" value="ECO:0007669"/>
    <property type="project" value="InterPro"/>
</dbReference>
<dbReference type="STRING" id="765257.A0A0C9YX42"/>
<name>A0A0C9YX42_9AGAM</name>
<organism evidence="1 2">
    <name type="scientific">Pisolithus microcarpus 441</name>
    <dbReference type="NCBI Taxonomy" id="765257"/>
    <lineage>
        <taxon>Eukaryota</taxon>
        <taxon>Fungi</taxon>
        <taxon>Dikarya</taxon>
        <taxon>Basidiomycota</taxon>
        <taxon>Agaricomycotina</taxon>
        <taxon>Agaricomycetes</taxon>
        <taxon>Agaricomycetidae</taxon>
        <taxon>Boletales</taxon>
        <taxon>Sclerodermatineae</taxon>
        <taxon>Pisolithaceae</taxon>
        <taxon>Pisolithus</taxon>
    </lineage>
</organism>